<gene>
    <name evidence="2" type="ORF">B0T22DRAFT_440238</name>
</gene>
<accession>A0AAE0XAN1</accession>
<evidence type="ECO:0000313" key="3">
    <source>
        <dbReference type="Proteomes" id="UP001270362"/>
    </source>
</evidence>
<comment type="caution">
    <text evidence="2">The sequence shown here is derived from an EMBL/GenBank/DDBJ whole genome shotgun (WGS) entry which is preliminary data.</text>
</comment>
<evidence type="ECO:0000313" key="2">
    <source>
        <dbReference type="EMBL" id="KAK3688709.1"/>
    </source>
</evidence>
<feature type="region of interest" description="Disordered" evidence="1">
    <location>
        <begin position="54"/>
        <end position="82"/>
    </location>
</feature>
<reference evidence="2" key="2">
    <citation type="submission" date="2023-06" db="EMBL/GenBank/DDBJ databases">
        <authorList>
            <consortium name="Lawrence Berkeley National Laboratory"/>
            <person name="Haridas S."/>
            <person name="Hensen N."/>
            <person name="Bonometti L."/>
            <person name="Westerberg I."/>
            <person name="Brannstrom I.O."/>
            <person name="Guillou S."/>
            <person name="Cros-Aarteil S."/>
            <person name="Calhoun S."/>
            <person name="Kuo A."/>
            <person name="Mondo S."/>
            <person name="Pangilinan J."/>
            <person name="Riley R."/>
            <person name="Labutti K."/>
            <person name="Andreopoulos B."/>
            <person name="Lipzen A."/>
            <person name="Chen C."/>
            <person name="Yanf M."/>
            <person name="Daum C."/>
            <person name="Ng V."/>
            <person name="Clum A."/>
            <person name="Steindorff A."/>
            <person name="Ohm R."/>
            <person name="Martin F."/>
            <person name="Silar P."/>
            <person name="Natvig D."/>
            <person name="Lalanne C."/>
            <person name="Gautier V."/>
            <person name="Ament-Velasquez S.L."/>
            <person name="Kruys A."/>
            <person name="Hutchinson M.I."/>
            <person name="Powell A.J."/>
            <person name="Barry K."/>
            <person name="Miller A.N."/>
            <person name="Grigoriev I.V."/>
            <person name="Debuchy R."/>
            <person name="Gladieux P."/>
            <person name="Thoren M.H."/>
            <person name="Johannesson H."/>
        </authorList>
    </citation>
    <scope>NUCLEOTIDE SEQUENCE</scope>
    <source>
        <strain evidence="2">CBS 314.62</strain>
    </source>
</reference>
<organism evidence="2 3">
    <name type="scientific">Podospora appendiculata</name>
    <dbReference type="NCBI Taxonomy" id="314037"/>
    <lineage>
        <taxon>Eukaryota</taxon>
        <taxon>Fungi</taxon>
        <taxon>Dikarya</taxon>
        <taxon>Ascomycota</taxon>
        <taxon>Pezizomycotina</taxon>
        <taxon>Sordariomycetes</taxon>
        <taxon>Sordariomycetidae</taxon>
        <taxon>Sordariales</taxon>
        <taxon>Podosporaceae</taxon>
        <taxon>Podospora</taxon>
    </lineage>
</organism>
<feature type="region of interest" description="Disordered" evidence="1">
    <location>
        <begin position="108"/>
        <end position="129"/>
    </location>
</feature>
<sequence length="213" mass="24336">MAYAPMQQAMPAHEVIDLTGPDRTPMADVYGIPQDSNCHREMFEMWGDSNYPFEAVSPRDPSSVVETRSPSPEEHRFSLPDVNFQEYINESRRREEEEQSMIRKEIDDKGLFPTDPGRFSSPKTEEGSEKWVKQRIQFRCIETVADGVPPGPRWNCYSTSSTGDGLKHPCTIRSARHVGPARDIWPKDKYSKPAYARAVQRKLETMLATDPDN</sequence>
<proteinExistence type="predicted"/>
<name>A0AAE0XAN1_9PEZI</name>
<evidence type="ECO:0000256" key="1">
    <source>
        <dbReference type="SAM" id="MobiDB-lite"/>
    </source>
</evidence>
<dbReference type="AlphaFoldDB" id="A0AAE0XAN1"/>
<protein>
    <submittedName>
        <fullName evidence="2">Uncharacterized protein</fullName>
    </submittedName>
</protein>
<reference evidence="2" key="1">
    <citation type="journal article" date="2023" name="Mol. Phylogenet. Evol.">
        <title>Genome-scale phylogeny and comparative genomics of the fungal order Sordariales.</title>
        <authorList>
            <person name="Hensen N."/>
            <person name="Bonometti L."/>
            <person name="Westerberg I."/>
            <person name="Brannstrom I.O."/>
            <person name="Guillou S."/>
            <person name="Cros-Aarteil S."/>
            <person name="Calhoun S."/>
            <person name="Haridas S."/>
            <person name="Kuo A."/>
            <person name="Mondo S."/>
            <person name="Pangilinan J."/>
            <person name="Riley R."/>
            <person name="LaButti K."/>
            <person name="Andreopoulos B."/>
            <person name="Lipzen A."/>
            <person name="Chen C."/>
            <person name="Yan M."/>
            <person name="Daum C."/>
            <person name="Ng V."/>
            <person name="Clum A."/>
            <person name="Steindorff A."/>
            <person name="Ohm R.A."/>
            <person name="Martin F."/>
            <person name="Silar P."/>
            <person name="Natvig D.O."/>
            <person name="Lalanne C."/>
            <person name="Gautier V."/>
            <person name="Ament-Velasquez S.L."/>
            <person name="Kruys A."/>
            <person name="Hutchinson M.I."/>
            <person name="Powell A.J."/>
            <person name="Barry K."/>
            <person name="Miller A.N."/>
            <person name="Grigoriev I.V."/>
            <person name="Debuchy R."/>
            <person name="Gladieux P."/>
            <person name="Hiltunen Thoren M."/>
            <person name="Johannesson H."/>
        </authorList>
    </citation>
    <scope>NUCLEOTIDE SEQUENCE</scope>
    <source>
        <strain evidence="2">CBS 314.62</strain>
    </source>
</reference>
<keyword evidence="3" id="KW-1185">Reference proteome</keyword>
<dbReference type="EMBL" id="JAULSO010000002">
    <property type="protein sequence ID" value="KAK3688709.1"/>
    <property type="molecule type" value="Genomic_DNA"/>
</dbReference>
<dbReference type="Proteomes" id="UP001270362">
    <property type="component" value="Unassembled WGS sequence"/>
</dbReference>